<dbReference type="NCBIfam" id="NF003818">
    <property type="entry name" value="PRK05409.1"/>
    <property type="match status" value="1"/>
</dbReference>
<dbReference type="Pfam" id="PF05114">
    <property type="entry name" value="MbnB_TglH_ChrH"/>
    <property type="match status" value="1"/>
</dbReference>
<accession>A0A515EV60</accession>
<dbReference type="PANTHER" id="PTHR42194:SF1">
    <property type="entry name" value="UPF0276 PROTEIN HI_1600"/>
    <property type="match status" value="1"/>
</dbReference>
<evidence type="ECO:0000313" key="1">
    <source>
        <dbReference type="EMBL" id="QDL56570.1"/>
    </source>
</evidence>
<dbReference type="InterPro" id="IPR007801">
    <property type="entry name" value="MbnB/TglH/ChrH"/>
</dbReference>
<reference evidence="2" key="2">
    <citation type="journal article" date="2020" name="Int. J. Syst. Evol. Microbiol.">
        <title>Genomic insights into a novel species Rhodoferax aquaticus sp. nov., isolated from freshwater.</title>
        <authorList>
            <person name="Li T."/>
            <person name="Zhuo Y."/>
            <person name="Jin C.Z."/>
            <person name="Wu X."/>
            <person name="Ko S.R."/>
            <person name="Jin F.J."/>
            <person name="Ahn C.Y."/>
            <person name="Oh H.M."/>
            <person name="Lee H.G."/>
            <person name="Jin L."/>
        </authorList>
    </citation>
    <scope>NUCLEOTIDE SEQUENCE [LARGE SCALE GENOMIC DNA]</scope>
    <source>
        <strain evidence="2">Gr-4</strain>
    </source>
</reference>
<dbReference type="PANTHER" id="PTHR42194">
    <property type="entry name" value="UPF0276 PROTEIN HI_1600"/>
    <property type="match status" value="1"/>
</dbReference>
<proteinExistence type="predicted"/>
<dbReference type="Gene3D" id="3.20.20.150">
    <property type="entry name" value="Divalent-metal-dependent TIM barrel enzymes"/>
    <property type="match status" value="1"/>
</dbReference>
<gene>
    <name evidence="1" type="ORF">EXZ61_21765</name>
</gene>
<dbReference type="KEGG" id="rhg:EXZ61_21765"/>
<name>A0A515EV60_9BURK</name>
<dbReference type="EMBL" id="CP036282">
    <property type="protein sequence ID" value="QDL56570.1"/>
    <property type="molecule type" value="Genomic_DNA"/>
</dbReference>
<protein>
    <submittedName>
        <fullName evidence="1">DUF692 domain-containing protein</fullName>
    </submittedName>
</protein>
<organism evidence="1 2">
    <name type="scientific">Rhodoferax aquaticus</name>
    <dbReference type="NCBI Taxonomy" id="2527691"/>
    <lineage>
        <taxon>Bacteria</taxon>
        <taxon>Pseudomonadati</taxon>
        <taxon>Pseudomonadota</taxon>
        <taxon>Betaproteobacteria</taxon>
        <taxon>Burkholderiales</taxon>
        <taxon>Comamonadaceae</taxon>
        <taxon>Rhodoferax</taxon>
    </lineage>
</organism>
<keyword evidence="2" id="KW-1185">Reference proteome</keyword>
<reference evidence="2" key="1">
    <citation type="submission" date="2019-02" db="EMBL/GenBank/DDBJ databases">
        <title>Complete genome sequence of Rhodoferax sp. Gr-4.</title>
        <authorList>
            <person name="Jin L."/>
        </authorList>
    </citation>
    <scope>NUCLEOTIDE SEQUENCE [LARGE SCALE GENOMIC DNA]</scope>
    <source>
        <strain evidence="2">Gr-4</strain>
    </source>
</reference>
<dbReference type="RefSeq" id="WP_142814005.1">
    <property type="nucleotide sequence ID" value="NZ_CP036282.1"/>
</dbReference>
<dbReference type="Proteomes" id="UP000317365">
    <property type="component" value="Chromosome"/>
</dbReference>
<evidence type="ECO:0000313" key="2">
    <source>
        <dbReference type="Proteomes" id="UP000317365"/>
    </source>
</evidence>
<sequence>MPATTQPARPMEIGVGWRHPHYVALLEQQPPLDFLEVHSENFFANGGAALAVLEAGRSHYPISLHGVGLSLGSAVGVDAWHLDQLAHLVERLHPVRVSDHACFARGSFQGATVHAADLLPLPFSSEALDVLCANVAQVQDRLKRPILVENLSAYIHWKPVEDTTTWLETDFLSELSRRTGCELLVDVNNIYVNALNAQKLGLVDQPIAACKSWLESIAPVAVGEIHLAGHSHVSDTFGDIVVDDHGSLVCEAVWDLYSHAIAHFGPVPTLVEWDTDIPCLDTLVGEATRARALAQEVIRGYKL</sequence>
<dbReference type="AlphaFoldDB" id="A0A515EV60"/>